<evidence type="ECO:0000313" key="1">
    <source>
        <dbReference type="EMBL" id="TQL96350.1"/>
    </source>
</evidence>
<comment type="caution">
    <text evidence="1">The sequence shown here is derived from an EMBL/GenBank/DDBJ whole genome shotgun (WGS) entry which is preliminary data.</text>
</comment>
<protein>
    <submittedName>
        <fullName evidence="1">Uncharacterized protein</fullName>
    </submittedName>
</protein>
<gene>
    <name evidence="1" type="ORF">FB559_1876</name>
</gene>
<name>A0A543CH69_9ACTN</name>
<dbReference type="EMBL" id="VFOZ01000001">
    <property type="protein sequence ID" value="TQL96350.1"/>
    <property type="molecule type" value="Genomic_DNA"/>
</dbReference>
<keyword evidence="2" id="KW-1185">Reference proteome</keyword>
<evidence type="ECO:0000313" key="2">
    <source>
        <dbReference type="Proteomes" id="UP000316096"/>
    </source>
</evidence>
<dbReference type="Proteomes" id="UP000316096">
    <property type="component" value="Unassembled WGS sequence"/>
</dbReference>
<dbReference type="RefSeq" id="WP_141955217.1">
    <property type="nucleotide sequence ID" value="NZ_VFOZ01000001.1"/>
</dbReference>
<organism evidence="1 2">
    <name type="scientific">Actinoallomurus bryophytorum</name>
    <dbReference type="NCBI Taxonomy" id="1490222"/>
    <lineage>
        <taxon>Bacteria</taxon>
        <taxon>Bacillati</taxon>
        <taxon>Actinomycetota</taxon>
        <taxon>Actinomycetes</taxon>
        <taxon>Streptosporangiales</taxon>
        <taxon>Thermomonosporaceae</taxon>
        <taxon>Actinoallomurus</taxon>
    </lineage>
</organism>
<proteinExistence type="predicted"/>
<dbReference type="OrthoDB" id="4276070at2"/>
<accession>A0A543CH69</accession>
<reference evidence="1 2" key="1">
    <citation type="submission" date="2019-06" db="EMBL/GenBank/DDBJ databases">
        <title>Sequencing the genomes of 1000 actinobacteria strains.</title>
        <authorList>
            <person name="Klenk H.-P."/>
        </authorList>
    </citation>
    <scope>NUCLEOTIDE SEQUENCE [LARGE SCALE GENOMIC DNA]</scope>
    <source>
        <strain evidence="1 2">DSM 102200</strain>
    </source>
</reference>
<dbReference type="AlphaFoldDB" id="A0A543CH69"/>
<sequence>MPADDELPLARTNAEAHVFLSLQPCPSCGETRGDYRSSVIRAGRDLASRYTAVCPRCGHERVYRFRIPEEILHAQAGEVVFGGDEPSQLLDPGQWLAYADDRARRVPATRTGLDPEQRRGARHALATAIAALDEVLKFAPPGAEVVPISAFTTSAGRAVLDREPGRFGTVRLRAVRDTYALRLPQWRG</sequence>